<sequence>MLVAKQKRKENIVEYILYLYQVEDLIRAFKLDMELIEQRLVSGYKADEKTKAAITDWYANLILMMEREQIREKGHLQFLTNLIADVNEFHLKLMETGKDAGYTQTFKTVAGLIQELSQKNPEAKSDVEIGITAVYGFLLLKMQHKEISLDTTEAIQRISKWLGGLSKLYRDFENDEFSFE</sequence>
<comment type="caution">
    <text evidence="1">The sequence shown here is derived from an EMBL/GenBank/DDBJ whole genome shotgun (WGS) entry which is preliminary data.</text>
</comment>
<evidence type="ECO:0000313" key="2">
    <source>
        <dbReference type="Proteomes" id="UP000265926"/>
    </source>
</evidence>
<name>A0A399SVY8_9BACT</name>
<evidence type="ECO:0000313" key="1">
    <source>
        <dbReference type="EMBL" id="RIJ48210.1"/>
    </source>
</evidence>
<dbReference type="OrthoDB" id="1095125at2"/>
<keyword evidence="2" id="KW-1185">Reference proteome</keyword>
<dbReference type="AlphaFoldDB" id="A0A399SVY8"/>
<dbReference type="Pfam" id="PF16271">
    <property type="entry name" value="DUF4924"/>
    <property type="match status" value="1"/>
</dbReference>
<accession>A0A399SVY8</accession>
<dbReference type="InterPro" id="IPR032574">
    <property type="entry name" value="DUF4924"/>
</dbReference>
<dbReference type="RefSeq" id="WP_119437941.1">
    <property type="nucleotide sequence ID" value="NZ_QWGR01000005.1"/>
</dbReference>
<dbReference type="Proteomes" id="UP000265926">
    <property type="component" value="Unassembled WGS sequence"/>
</dbReference>
<organism evidence="1 2">
    <name type="scientific">Maribellus luteus</name>
    <dbReference type="NCBI Taxonomy" id="2305463"/>
    <lineage>
        <taxon>Bacteria</taxon>
        <taxon>Pseudomonadati</taxon>
        <taxon>Bacteroidota</taxon>
        <taxon>Bacteroidia</taxon>
        <taxon>Marinilabiliales</taxon>
        <taxon>Prolixibacteraceae</taxon>
        <taxon>Maribellus</taxon>
    </lineage>
</organism>
<reference evidence="1 2" key="1">
    <citation type="submission" date="2018-08" db="EMBL/GenBank/DDBJ databases">
        <title>Pallidiluteibacterium maritimus gen. nov., sp. nov., isolated from coastal sediment.</title>
        <authorList>
            <person name="Zhou L.Y."/>
        </authorList>
    </citation>
    <scope>NUCLEOTIDE SEQUENCE [LARGE SCALE GENOMIC DNA]</scope>
    <source>
        <strain evidence="1 2">XSD2</strain>
    </source>
</reference>
<proteinExistence type="predicted"/>
<gene>
    <name evidence="1" type="ORF">D1614_10785</name>
</gene>
<protein>
    <submittedName>
        <fullName evidence="1">DUF4924 family protein</fullName>
    </submittedName>
</protein>
<dbReference type="EMBL" id="QWGR01000005">
    <property type="protein sequence ID" value="RIJ48210.1"/>
    <property type="molecule type" value="Genomic_DNA"/>
</dbReference>